<dbReference type="FunFam" id="3.30.420.40:FF:000004">
    <property type="entry name" value="Molecular chaperone DnaK"/>
    <property type="match status" value="1"/>
</dbReference>
<dbReference type="FunFam" id="1.20.1270.10:FF:000001">
    <property type="entry name" value="Molecular chaperone DnaK"/>
    <property type="match status" value="1"/>
</dbReference>
<dbReference type="Pfam" id="PF00012">
    <property type="entry name" value="HSP70"/>
    <property type="match status" value="1"/>
</dbReference>
<keyword evidence="7" id="KW-0547">Nucleotide-binding</keyword>
<evidence type="ECO:0000256" key="4">
    <source>
        <dbReference type="ARBA" id="ARBA00012483"/>
    </source>
</evidence>
<dbReference type="PRINTS" id="PR00301">
    <property type="entry name" value="HEATSHOCK70"/>
</dbReference>
<dbReference type="GO" id="GO:0051082">
    <property type="term" value="F:unfolded protein binding"/>
    <property type="evidence" value="ECO:0007669"/>
    <property type="project" value="InterPro"/>
</dbReference>
<dbReference type="NCBIfam" id="NF001413">
    <property type="entry name" value="PRK00290.1"/>
    <property type="match status" value="1"/>
</dbReference>
<evidence type="ECO:0000313" key="18">
    <source>
        <dbReference type="EMBL" id="RXH69039.1"/>
    </source>
</evidence>
<evidence type="ECO:0000256" key="9">
    <source>
        <dbReference type="ARBA" id="ARBA00022840"/>
    </source>
</evidence>
<dbReference type="GO" id="GO:0140662">
    <property type="term" value="F:ATP-dependent protein folding chaperone"/>
    <property type="evidence" value="ECO:0007669"/>
    <property type="project" value="InterPro"/>
</dbReference>
<feature type="transmembrane region" description="Helical" evidence="15">
    <location>
        <begin position="1586"/>
        <end position="1607"/>
    </location>
</feature>
<evidence type="ECO:0000256" key="6">
    <source>
        <dbReference type="ARBA" id="ARBA00022692"/>
    </source>
</evidence>
<evidence type="ECO:0000256" key="13">
    <source>
        <dbReference type="SAM" id="Coils"/>
    </source>
</evidence>
<evidence type="ECO:0000256" key="14">
    <source>
        <dbReference type="SAM" id="MobiDB-lite"/>
    </source>
</evidence>
<dbReference type="InterPro" id="IPR057425">
    <property type="entry name" value="DUF2921_N"/>
</dbReference>
<evidence type="ECO:0000256" key="11">
    <source>
        <dbReference type="ARBA" id="ARBA00023136"/>
    </source>
</evidence>
<dbReference type="STRING" id="3750.A0A498HDA9"/>
<organism evidence="18 19">
    <name type="scientific">Malus domestica</name>
    <name type="common">Apple</name>
    <name type="synonym">Pyrus malus</name>
    <dbReference type="NCBI Taxonomy" id="3750"/>
    <lineage>
        <taxon>Eukaryota</taxon>
        <taxon>Viridiplantae</taxon>
        <taxon>Streptophyta</taxon>
        <taxon>Embryophyta</taxon>
        <taxon>Tracheophyta</taxon>
        <taxon>Spermatophyta</taxon>
        <taxon>Magnoliopsida</taxon>
        <taxon>eudicotyledons</taxon>
        <taxon>Gunneridae</taxon>
        <taxon>Pentapetalae</taxon>
        <taxon>rosids</taxon>
        <taxon>fabids</taxon>
        <taxon>Rosales</taxon>
        <taxon>Rosaceae</taxon>
        <taxon>Amygdaloideae</taxon>
        <taxon>Maleae</taxon>
        <taxon>Malus</taxon>
    </lineage>
</organism>
<feature type="transmembrane region" description="Helical" evidence="15">
    <location>
        <begin position="1494"/>
        <end position="1516"/>
    </location>
</feature>
<name>A0A498HDA9_MALDO</name>
<keyword evidence="6 15" id="KW-0812">Transmembrane</keyword>
<sequence>MAAIALLRNFRHSDVASASLSAYRSFTSIAKPSPLSQKWASLARPFSSRPAGNDIIGIDLGTTNSCVAVMEGKNPKVIENSEGARTTPSVVAMNQKGELLVGTPAKRQAVTNPTNTVSGTKRLIGRHFNDAQTQKEMKMVPYKIVKAPNGEAWVEVNGQQYAPGQIGAFVLTKMKETAEAYLGKSVSRAVITVPAYFNDAQRQATKDAGRIAGLTVERIINEPTAAALSYGMTSKEGLIAVFDLGGGTFDVSILEISNGVFEVKATNGDTFLGGEDFDNALLDFLVSEFKRTEGIELTKDRLALQRLREAAEKAKIELSSSSQTEINLPFITADASGAKHLNITLTRSKFESLVNHLIERTKVPCKNCLRDANTSIKDVDEVLLVGGMTRVPKVQEVVAEIFGKSPSKGVNPDEAVALGAAIQGGILRGDVKELLLLDVTPLSLGIETLGGIFAKLIARNTTIPTKKSQVFSTAADNQTQVGIKVLQGEREMAADNKLLGEFDLQGIPPAPRGLPQIEVTFDIDANGIVTVSARDKATGKEQQVTIRSSAGPTEEEIQRMIKDAELHAQKDQERKALVDIKNSADTSIYSIEKSLNEYRDKVPSEIAKEIEDAVADLRTAIGGDSADEIKSKLDIANKAVSKIGEHMSKGSGGSGDSSSGGSQDGGDGVPEAEYQEMKNQLSKNLWTLRLLSKIGWIGFSSSGRLRNLEESDRNCRKFEMMKFACLVVVVWSVYGLLFSLGLTYSEQSEPGFEFTNGRSGSPVTYSYDRMDEVKKECRFVLSSASELKAEDNRIYSIKTELFFVNGDWRQEVGDAPIIPFDDREFEMSLVEDINRTSSNLVSFWVMDVDRAHRSKKSVSVSGVMVLGITKGGSFADYRYEGNPKFQIWPGHSQLTVSFQGIYTESKKNGGERVMCLLGSTMLPSRETDSANPWEWLKASDENYDQPPLSEDDQILLILHYPATFSLTNRVIQGELRSLNSKSNSKYFDTVHISSQLGKSATYEFGAEKIVSRACDPYPSNDNLIYGGISIYKGPSFCEILQEVTREQAFTVLPNWRCNFPGDFCSKLGPFVADKEIRASNGSFKGVKIFMQDIKCEQKNAAGNASSATVSAVFRAVSPLENEYTAAKRSGLNNMTVAAEGIWKSTSGQLCMAGCLGLADVQGGQCNSRICLYIPVSFSIKQRSIIYGSLSSINNSGALYFPLSFEKLVQPTELWNYFRTSSPNYRYTKLDSAAIILEKNEAFSVGTVIKKSLLNFPKLEDTESFQVSLSLLSEDLTLHESAFLDPIRDLHSPRIDIQMEILSVGPLFGRFWSPQNSSTAEEETPYHTKAEYTEKQLLMNISAQLTITGKGFSNFSVLFLEGLYDPHVGKMYLVGCRDVRASWKILYESMDLEAGLDCLIEVVVSYPPTTSLWLGNPTASISVASQRNEDDPLFFSTVKLRTLPIMYRKQRESILSRRGIEGILRILTLSLAISGILSQLFYIRHNVDTVPYMSLVMLGIQAIGYSIPLVTDAEALFKRISSDSNATSSYDLENNQWFHILDYTVKFLVMVSLLLTLRLCQKVWKSRIRLLTQTPLEPLRVPSDKRVLLTTFAIHFIGYIIVLIIHSMTTSRRYIRTKSYRIARANSHALWEWETELEEYVGLVQDFFLLPQIIGNLVWQIDCKPLRKFYFFAITLVRIFPHIYDYIRAPALNPYFAEDYELVNPTMDFYSKFGDIAIPVTAIILAGIVYAQQRWSYERISQTLTVGQYRLLPLGSRMYERLPSSSMAFEAELVSSMDMQFPLYGSFTAGNNQLNSAHPLLLHGTCISLLNTRNHSSSSPLLAYGNNIGHIGATFIQCSEISLGNCRSIDVGVNVLEPRLQNVKKGNKICSMKWVLCMLPFSSSGYKMLYFTFYGMMTVAVTPNHHIAAFLCILFNVEPLSRIHHPTAGGLDLVWIDCITVWRSERCAR</sequence>
<dbReference type="PANTHER" id="PTHR19375">
    <property type="entry name" value="HEAT SHOCK PROTEIN 70KDA"/>
    <property type="match status" value="1"/>
</dbReference>
<keyword evidence="9" id="KW-0067">ATP-binding</keyword>
<evidence type="ECO:0000256" key="2">
    <source>
        <dbReference type="ARBA" id="ARBA00004127"/>
    </source>
</evidence>
<evidence type="ECO:0000259" key="17">
    <source>
        <dbReference type="Pfam" id="PF25333"/>
    </source>
</evidence>
<feature type="domain" description="SWEET-like" evidence="16">
    <location>
        <begin position="1449"/>
        <end position="1736"/>
    </location>
</feature>
<dbReference type="GO" id="GO:0061630">
    <property type="term" value="F:ubiquitin protein ligase activity"/>
    <property type="evidence" value="ECO:0007669"/>
    <property type="project" value="UniProtKB-EC"/>
</dbReference>
<gene>
    <name evidence="18" type="ORF">DVH24_031372</name>
</gene>
<dbReference type="Pfam" id="PF25333">
    <property type="entry name" value="DUF2921_N"/>
    <property type="match status" value="3"/>
</dbReference>
<dbReference type="SUPFAM" id="SSF100920">
    <property type="entry name" value="Heat shock protein 70kD (HSP70), peptide-binding domain"/>
    <property type="match status" value="1"/>
</dbReference>
<dbReference type="GO" id="GO:0005524">
    <property type="term" value="F:ATP binding"/>
    <property type="evidence" value="ECO:0007669"/>
    <property type="project" value="UniProtKB-KW"/>
</dbReference>
<dbReference type="Gene3D" id="2.60.34.10">
    <property type="entry name" value="Substrate Binding Domain Of DNAk, Chain A, domain 1"/>
    <property type="match status" value="1"/>
</dbReference>
<dbReference type="GO" id="GO:0012505">
    <property type="term" value="C:endomembrane system"/>
    <property type="evidence" value="ECO:0007669"/>
    <property type="project" value="UniProtKB-SubCell"/>
</dbReference>
<evidence type="ECO:0000256" key="5">
    <source>
        <dbReference type="ARBA" id="ARBA00022679"/>
    </source>
</evidence>
<evidence type="ECO:0000256" key="15">
    <source>
        <dbReference type="SAM" id="Phobius"/>
    </source>
</evidence>
<keyword evidence="10 15" id="KW-1133">Transmembrane helix</keyword>
<dbReference type="EMBL" id="RDQH01000343">
    <property type="protein sequence ID" value="RXH69039.1"/>
    <property type="molecule type" value="Genomic_DNA"/>
</dbReference>
<evidence type="ECO:0000256" key="7">
    <source>
        <dbReference type="ARBA" id="ARBA00022741"/>
    </source>
</evidence>
<dbReference type="EC" id="2.3.2.27" evidence="4"/>
<keyword evidence="19" id="KW-1185">Reference proteome</keyword>
<dbReference type="InterPro" id="IPR012725">
    <property type="entry name" value="Chaperone_DnaK"/>
</dbReference>
<dbReference type="HAMAP" id="MF_00332">
    <property type="entry name" value="DnaK"/>
    <property type="match status" value="1"/>
</dbReference>
<dbReference type="Gene3D" id="3.30.420.40">
    <property type="match status" value="2"/>
</dbReference>
<dbReference type="PROSITE" id="PS01036">
    <property type="entry name" value="HSP70_3"/>
    <property type="match status" value="1"/>
</dbReference>
<dbReference type="FunFam" id="2.60.34.10:FF:000014">
    <property type="entry name" value="Chaperone protein DnaK HSP70"/>
    <property type="match status" value="1"/>
</dbReference>
<dbReference type="GO" id="GO:0005737">
    <property type="term" value="C:cytoplasm"/>
    <property type="evidence" value="ECO:0007669"/>
    <property type="project" value="UniProtKB-ARBA"/>
</dbReference>
<dbReference type="SUPFAM" id="SSF100934">
    <property type="entry name" value="Heat shock protein 70kD (HSP70), C-terminal subdomain"/>
    <property type="match status" value="1"/>
</dbReference>
<keyword evidence="13" id="KW-0175">Coiled coil</keyword>
<accession>A0A498HDA9</accession>
<evidence type="ECO:0000313" key="19">
    <source>
        <dbReference type="Proteomes" id="UP000290289"/>
    </source>
</evidence>
<dbReference type="Pfam" id="PF11145">
    <property type="entry name" value="DUF2921"/>
    <property type="match status" value="1"/>
</dbReference>
<dbReference type="FunFam" id="3.30.420.40:FF:000020">
    <property type="entry name" value="Chaperone protein HscA homolog"/>
    <property type="match status" value="1"/>
</dbReference>
<keyword evidence="5" id="KW-0808">Transferase</keyword>
<dbReference type="CDD" id="cd11733">
    <property type="entry name" value="ASKHA_NBD_HSP70_HSPA9"/>
    <property type="match status" value="1"/>
</dbReference>
<dbReference type="InterPro" id="IPR029048">
    <property type="entry name" value="HSP70_C_sf"/>
</dbReference>
<dbReference type="InterPro" id="IPR021319">
    <property type="entry name" value="DUF2921"/>
</dbReference>
<feature type="domain" description="DUF2921" evidence="17">
    <location>
        <begin position="1242"/>
        <end position="1437"/>
    </location>
</feature>
<dbReference type="InterPro" id="IPR013126">
    <property type="entry name" value="Hsp_70_fam"/>
</dbReference>
<evidence type="ECO:0000256" key="10">
    <source>
        <dbReference type="ARBA" id="ARBA00022989"/>
    </source>
</evidence>
<dbReference type="Gene3D" id="1.20.1270.10">
    <property type="match status" value="1"/>
</dbReference>
<reference evidence="18 19" key="1">
    <citation type="submission" date="2018-10" db="EMBL/GenBank/DDBJ databases">
        <title>A high-quality apple genome assembly.</title>
        <authorList>
            <person name="Hu J."/>
        </authorList>
    </citation>
    <scope>NUCLEOTIDE SEQUENCE [LARGE SCALE GENOMIC DNA]</scope>
    <source>
        <strain evidence="19">cv. HFTH1</strain>
        <tissue evidence="18">Young leaf</tissue>
    </source>
</reference>
<dbReference type="GO" id="GO:0009408">
    <property type="term" value="P:response to heat"/>
    <property type="evidence" value="ECO:0007669"/>
    <property type="project" value="UniProtKB-ARBA"/>
</dbReference>
<comment type="catalytic activity">
    <reaction evidence="1">
        <text>S-ubiquitinyl-[E2 ubiquitin-conjugating enzyme]-L-cysteine + [acceptor protein]-L-lysine = [E2 ubiquitin-conjugating enzyme]-L-cysteine + N(6)-ubiquitinyl-[acceptor protein]-L-lysine.</text>
        <dbReference type="EC" id="2.3.2.27"/>
    </reaction>
</comment>
<dbReference type="PROSITE" id="PS00329">
    <property type="entry name" value="HSP70_2"/>
    <property type="match status" value="1"/>
</dbReference>
<evidence type="ECO:0000256" key="3">
    <source>
        <dbReference type="ARBA" id="ARBA00004906"/>
    </source>
</evidence>
<feature type="coiled-coil region" evidence="13">
    <location>
        <begin position="297"/>
        <end position="324"/>
    </location>
</feature>
<evidence type="ECO:0000256" key="12">
    <source>
        <dbReference type="ARBA" id="ARBA00069027"/>
    </source>
</evidence>
<feature type="transmembrane region" description="Helical" evidence="15">
    <location>
        <begin position="1536"/>
        <end position="1559"/>
    </location>
</feature>
<feature type="domain" description="DUF2921" evidence="17">
    <location>
        <begin position="773"/>
        <end position="991"/>
    </location>
</feature>
<dbReference type="Proteomes" id="UP000290289">
    <property type="component" value="Chromosome 17"/>
</dbReference>
<comment type="subcellular location">
    <subcellularLocation>
        <location evidence="2">Endomembrane system</location>
        <topology evidence="2">Multi-pass membrane protein</topology>
    </subcellularLocation>
</comment>
<keyword evidence="8" id="KW-0833">Ubl conjugation pathway</keyword>
<protein>
    <recommendedName>
        <fullName evidence="12">Heat shock 70 kDa protein, mitochondrial</fullName>
        <ecNumber evidence="4">2.3.2.27</ecNumber>
    </recommendedName>
</protein>
<feature type="transmembrane region" description="Helical" evidence="15">
    <location>
        <begin position="1461"/>
        <end position="1482"/>
    </location>
</feature>
<comment type="caution">
    <text evidence="18">The sequence shown here is derived from an EMBL/GenBank/DDBJ whole genome shotgun (WGS) entry which is preliminary data.</text>
</comment>
<keyword evidence="11 15" id="KW-0472">Membrane</keyword>
<evidence type="ECO:0000256" key="1">
    <source>
        <dbReference type="ARBA" id="ARBA00000900"/>
    </source>
</evidence>
<comment type="pathway">
    <text evidence="3">Protein modification; protein ubiquitination.</text>
</comment>
<dbReference type="InterPro" id="IPR018181">
    <property type="entry name" value="Heat_shock_70_CS"/>
</dbReference>
<dbReference type="InterPro" id="IPR029047">
    <property type="entry name" value="HSP70_peptide-bd_sf"/>
</dbReference>
<feature type="domain" description="DUF2921" evidence="17">
    <location>
        <begin position="1010"/>
        <end position="1201"/>
    </location>
</feature>
<evidence type="ECO:0000259" key="16">
    <source>
        <dbReference type="Pfam" id="PF11145"/>
    </source>
</evidence>
<dbReference type="PROSITE" id="PS00297">
    <property type="entry name" value="HSP70_1"/>
    <property type="match status" value="1"/>
</dbReference>
<proteinExistence type="inferred from homology"/>
<evidence type="ECO:0000256" key="8">
    <source>
        <dbReference type="ARBA" id="ARBA00022786"/>
    </source>
</evidence>
<dbReference type="InterPro" id="IPR043129">
    <property type="entry name" value="ATPase_NBD"/>
</dbReference>
<dbReference type="SUPFAM" id="SSF53067">
    <property type="entry name" value="Actin-like ATPase domain"/>
    <property type="match status" value="2"/>
</dbReference>
<dbReference type="NCBIfam" id="TIGR02350">
    <property type="entry name" value="prok_dnaK"/>
    <property type="match status" value="1"/>
</dbReference>
<dbReference type="FunFam" id="3.90.640.10:FF:000003">
    <property type="entry name" value="Molecular chaperone DnaK"/>
    <property type="match status" value="1"/>
</dbReference>
<feature type="region of interest" description="Disordered" evidence="14">
    <location>
        <begin position="644"/>
        <end position="670"/>
    </location>
</feature>
<dbReference type="Gene3D" id="3.90.640.10">
    <property type="entry name" value="Actin, Chain A, domain 4"/>
    <property type="match status" value="1"/>
</dbReference>